<keyword evidence="6" id="KW-0675">Receptor</keyword>
<dbReference type="FunFam" id="3.50.30.30:FF:000008">
    <property type="entry name" value="Glutamate carboxypeptidase 2"/>
    <property type="match status" value="1"/>
</dbReference>
<dbReference type="FunFam" id="3.40.630.10:FF:000101">
    <property type="entry name" value="N-acetylated alpha-linked acidic dipeptidase like 1"/>
    <property type="match status" value="1"/>
</dbReference>
<dbReference type="InterPro" id="IPR007484">
    <property type="entry name" value="Peptidase_M28"/>
</dbReference>
<dbReference type="InterPro" id="IPR046450">
    <property type="entry name" value="PA_dom_sf"/>
</dbReference>
<reference evidence="6" key="1">
    <citation type="submission" date="2014-08" db="EMBL/GenBank/DDBJ databases">
        <authorList>
            <person name="Sharma Rahul"/>
            <person name="Thines Marco"/>
        </authorList>
    </citation>
    <scope>NUCLEOTIDE SEQUENCE</scope>
</reference>
<dbReference type="InterPro" id="IPR036757">
    <property type="entry name" value="TFR-like_dimer_dom_sf"/>
</dbReference>
<evidence type="ECO:0000256" key="2">
    <source>
        <dbReference type="SAM" id="MobiDB-lite"/>
    </source>
</evidence>
<feature type="domain" description="PA" evidence="3">
    <location>
        <begin position="299"/>
        <end position="377"/>
    </location>
</feature>
<dbReference type="Gene3D" id="3.40.630.10">
    <property type="entry name" value="Zn peptidases"/>
    <property type="match status" value="1"/>
</dbReference>
<dbReference type="InterPro" id="IPR039373">
    <property type="entry name" value="Peptidase_M28B"/>
</dbReference>
<evidence type="ECO:0000313" key="6">
    <source>
        <dbReference type="EMBL" id="CDZ97375.1"/>
    </source>
</evidence>
<evidence type="ECO:0000259" key="3">
    <source>
        <dbReference type="Pfam" id="PF02225"/>
    </source>
</evidence>
<dbReference type="InterPro" id="IPR007365">
    <property type="entry name" value="TFR-like_dimer_dom"/>
</dbReference>
<evidence type="ECO:0000256" key="1">
    <source>
        <dbReference type="ARBA" id="ARBA00005634"/>
    </source>
</evidence>
<sequence>MLFSFLGLKTKSISWQGDSLAEKETLPTSGDGVEHTVKTGEKQSRSGSKRRLWYLVGGALTSQLLVHGVVPFLSGEKHVSGAKDLKYQHNSGVDGYLQSFINDAFKLAPAYIADPPAMKVHPAIYLADEMENLHRKQKGCHHKTTKHPKHFPIPPKVAEGIFLKVPNETSCMEASRRYTYQDHKAASGNQHILALRLKQEFEQFFGLPVTGPFENVFDAGSEESQRRIRETQKTPQVWIDTYYPVMNEPVSRELSILSEDGRLTEWSGKLREDIIDEDPFSKFRDSVPVFHGLSTSGNVTAQVVYAGYGRKADFDALAKAGVEVKGKIVLVKYGAIFRGLKVKGAEDAGALACLIYSDPGDDGPMTEENGEKPYPDGKARQPNSVQRGSVQYLSLYPGDPTTPNTPAYPNATRIEGGNIPQIPSLPISYSDAIPLLKLLEKKGIKGADLGETWEGGLKHRVEYWTGPSERTVRVVNEVDTKVMPIWNVMAVIPGYLSDEAVLIGNHIDAWTLGAADPNSGTAVTHEIYKGLGTLTAKGWKPLRTIYIGAWDAEEYGLMGSTEFAEDFASWIPENLVAYLNLDSSGAGTIFGASASPSLANLMKATSQEILYPGSDRLSVWAAGQEAASWSAYKNIKPERSDDGFEALFTASQTGIPSLGSGSDYTPFLQHLGVASSDGPGFSPGPGDAVYHYHSVYDNQYWMEKYGDPGFSRHIVTAKILGLVLLRVADSLVVPLNITQYAFELSDYKNKVEYIHKTFHYSTPLNLTKLDQGISSVQAATVKLNAQTSAALDKLSRLTHHGDRKHVGAHSKAPCKKQLHKIRKVLKEIQTINRKISKFEAGFLGDGLKGREWYKHTGTAPGRWLGYGATTFPSITEALTLDASVEEAQSEADKVAELLFGIADRLEV</sequence>
<organism evidence="6">
    <name type="scientific">Phaffia rhodozyma</name>
    <name type="common">Yeast</name>
    <name type="synonym">Xanthophyllomyces dendrorhous</name>
    <dbReference type="NCBI Taxonomy" id="264483"/>
    <lineage>
        <taxon>Eukaryota</taxon>
        <taxon>Fungi</taxon>
        <taxon>Dikarya</taxon>
        <taxon>Basidiomycota</taxon>
        <taxon>Agaricomycotina</taxon>
        <taxon>Tremellomycetes</taxon>
        <taxon>Cystofilobasidiales</taxon>
        <taxon>Mrakiaceae</taxon>
        <taxon>Phaffia</taxon>
    </lineage>
</organism>
<dbReference type="EMBL" id="LN483167">
    <property type="protein sequence ID" value="CDZ97375.1"/>
    <property type="molecule type" value="Genomic_DNA"/>
</dbReference>
<feature type="compositionally biased region" description="Basic and acidic residues" evidence="2">
    <location>
        <begin position="369"/>
        <end position="379"/>
    </location>
</feature>
<name>A0A0F7SG41_PHARH</name>
<dbReference type="Gene3D" id="3.50.30.30">
    <property type="match status" value="1"/>
</dbReference>
<keyword evidence="6" id="KW-0645">Protease</keyword>
<dbReference type="Pfam" id="PF04389">
    <property type="entry name" value="Peptidase_M28"/>
    <property type="match status" value="1"/>
</dbReference>
<feature type="domain" description="Peptidase M28" evidence="5">
    <location>
        <begin position="487"/>
        <end position="606"/>
    </location>
</feature>
<evidence type="ECO:0000259" key="4">
    <source>
        <dbReference type="Pfam" id="PF04253"/>
    </source>
</evidence>
<dbReference type="SUPFAM" id="SSF53187">
    <property type="entry name" value="Zn-dependent exopeptidases"/>
    <property type="match status" value="1"/>
</dbReference>
<dbReference type="CDD" id="cd08022">
    <property type="entry name" value="M28_PSMA_like"/>
    <property type="match status" value="1"/>
</dbReference>
<dbReference type="SUPFAM" id="SSF47672">
    <property type="entry name" value="Transferrin receptor-like dimerisation domain"/>
    <property type="match status" value="1"/>
</dbReference>
<dbReference type="GO" id="GO:0006508">
    <property type="term" value="P:proteolysis"/>
    <property type="evidence" value="ECO:0007669"/>
    <property type="project" value="UniProtKB-KW"/>
</dbReference>
<dbReference type="Pfam" id="PF04253">
    <property type="entry name" value="TFR_dimer"/>
    <property type="match status" value="1"/>
</dbReference>
<protein>
    <submittedName>
        <fullName evidence="6">Transferrin receptor and related proteins containing the protease-associated (PA) domain</fullName>
    </submittedName>
</protein>
<evidence type="ECO:0000259" key="5">
    <source>
        <dbReference type="Pfam" id="PF04389"/>
    </source>
</evidence>
<feature type="compositionally biased region" description="Basic and acidic residues" evidence="2">
    <location>
        <begin position="32"/>
        <end position="44"/>
    </location>
</feature>
<dbReference type="PANTHER" id="PTHR10404:SF46">
    <property type="entry name" value="VACUOLAR PROTEIN SORTING-ASSOCIATED PROTEIN 70"/>
    <property type="match status" value="1"/>
</dbReference>
<dbReference type="Pfam" id="PF02225">
    <property type="entry name" value="PA"/>
    <property type="match status" value="1"/>
</dbReference>
<dbReference type="GO" id="GO:0004180">
    <property type="term" value="F:carboxypeptidase activity"/>
    <property type="evidence" value="ECO:0007669"/>
    <property type="project" value="TreeGrafter"/>
</dbReference>
<dbReference type="InterPro" id="IPR003137">
    <property type="entry name" value="PA_domain"/>
</dbReference>
<dbReference type="PANTHER" id="PTHR10404">
    <property type="entry name" value="N-ACETYLATED-ALPHA-LINKED ACIDIC DIPEPTIDASE"/>
    <property type="match status" value="1"/>
</dbReference>
<comment type="similarity">
    <text evidence="1">Belongs to the peptidase M28 family. M28B subfamily.</text>
</comment>
<dbReference type="Gene3D" id="1.20.930.40">
    <property type="entry name" value="Transferrin receptor-like, dimerisation domain"/>
    <property type="match status" value="1"/>
</dbReference>
<keyword evidence="6" id="KW-0378">Hydrolase</keyword>
<accession>A0A0F7SG41</accession>
<feature type="region of interest" description="Disordered" evidence="2">
    <location>
        <begin position="360"/>
        <end position="384"/>
    </location>
</feature>
<feature type="domain" description="Transferrin receptor-like dimerisation" evidence="4">
    <location>
        <begin position="765"/>
        <end position="905"/>
    </location>
</feature>
<proteinExistence type="inferred from homology"/>
<dbReference type="SUPFAM" id="SSF52025">
    <property type="entry name" value="PA domain"/>
    <property type="match status" value="1"/>
</dbReference>
<feature type="region of interest" description="Disordered" evidence="2">
    <location>
        <begin position="23"/>
        <end position="44"/>
    </location>
</feature>
<dbReference type="AlphaFoldDB" id="A0A0F7SG41"/>
<dbReference type="CDD" id="cd02121">
    <property type="entry name" value="PA_GCPII_like"/>
    <property type="match status" value="1"/>
</dbReference>